<evidence type="ECO:0000256" key="3">
    <source>
        <dbReference type="ARBA" id="ARBA00022801"/>
    </source>
</evidence>
<dbReference type="PRINTS" id="PR00725">
    <property type="entry name" value="DADACBPTASE1"/>
</dbReference>
<gene>
    <name evidence="13" type="primary">dacB</name>
    <name evidence="13" type="ORF">SMUL_2418</name>
</gene>
<comment type="similarity">
    <text evidence="1 9">Belongs to the peptidase S11 family.</text>
</comment>
<dbReference type="GO" id="GO:0071555">
    <property type="term" value="P:cell wall organization"/>
    <property type="evidence" value="ECO:0007669"/>
    <property type="project" value="UniProtKB-KW"/>
</dbReference>
<dbReference type="Proteomes" id="UP000019322">
    <property type="component" value="Chromosome"/>
</dbReference>
<feature type="binding site" evidence="8">
    <location>
        <position position="226"/>
    </location>
    <ligand>
        <name>substrate</name>
    </ligand>
</feature>
<keyword evidence="6" id="KW-0961">Cell wall biogenesis/degradation</keyword>
<evidence type="ECO:0000313" key="13">
    <source>
        <dbReference type="EMBL" id="AHJ13664.1"/>
    </source>
</evidence>
<dbReference type="RefSeq" id="WP_025345507.1">
    <property type="nucleotide sequence ID" value="NZ_CP007201.1"/>
</dbReference>
<dbReference type="SUPFAM" id="SSF56601">
    <property type="entry name" value="beta-lactamase/transpeptidase-like"/>
    <property type="match status" value="1"/>
</dbReference>
<feature type="signal peptide" evidence="11">
    <location>
        <begin position="1"/>
        <end position="21"/>
    </location>
</feature>
<evidence type="ECO:0000259" key="12">
    <source>
        <dbReference type="Pfam" id="PF00768"/>
    </source>
</evidence>
<keyword evidence="13" id="KW-0121">Carboxypeptidase</keyword>
<sequence>MTHKILSLICGACIITSSLSAAYLDKETADRIRRNTDSIIAKDLSTKQLIFAKDEQKINQPASLTKIMTALLALESGRMNEVVTITREMIQVEPTKANLRVGEKFYLRDLVKAAMVMSANDAAMSIGVFLGDGDVDKFVVQMNKKAKAIGMKNTNFTNPCGFDIGRHYSTALDLLTMSEYAIKNNNFNEMAKLKRHDFRAINTKRSYAAYTHNKLLNNYKYAVGIKTGYTQKAGPCLIARAKNGKKDILVVMLNSEHRWNDIRTIFEDVLPDITHSKVASQKATAPSKSKKKTTASKKKAQKIA</sequence>
<feature type="active site" evidence="7">
    <location>
        <position position="118"/>
    </location>
</feature>
<keyword evidence="13" id="KW-0645">Protease</keyword>
<proteinExistence type="inferred from homology"/>
<evidence type="ECO:0000256" key="2">
    <source>
        <dbReference type="ARBA" id="ARBA00022729"/>
    </source>
</evidence>
<reference evidence="13 14" key="1">
    <citation type="journal article" date="2014" name="Environ. Microbiol.">
        <title>Insights into organohalide respiration and the versatile catabolism of Sulfurospirillum multivorans gained from comparative genomics and physiological studies.</title>
        <authorList>
            <person name="Goris T."/>
            <person name="Schubert T."/>
            <person name="Gadkari J."/>
            <person name="Wubet T."/>
            <person name="Tarkka M."/>
            <person name="Buscot F."/>
            <person name="Adrian L."/>
            <person name="Diekert G."/>
        </authorList>
    </citation>
    <scope>NUCLEOTIDE SEQUENCE [LARGE SCALE GENOMIC DNA]</scope>
    <source>
        <strain evidence="14">DM 12446 / JCM 15788 / NBRC 109480</strain>
    </source>
</reference>
<evidence type="ECO:0000256" key="6">
    <source>
        <dbReference type="ARBA" id="ARBA00023316"/>
    </source>
</evidence>
<protein>
    <submittedName>
        <fullName evidence="13">D-alanyl-D-alanine carboxypeptidase DacB</fullName>
        <ecNumber evidence="13">3.4.16.4</ecNumber>
    </submittedName>
</protein>
<dbReference type="PANTHER" id="PTHR21581">
    <property type="entry name" value="D-ALANYL-D-ALANINE CARBOXYPEPTIDASE"/>
    <property type="match status" value="1"/>
</dbReference>
<feature type="chain" id="PRO_5041690513" evidence="11">
    <location>
        <begin position="22"/>
        <end position="304"/>
    </location>
</feature>
<feature type="active site" description="Proton acceptor" evidence="7">
    <location>
        <position position="66"/>
    </location>
</feature>
<dbReference type="PANTHER" id="PTHR21581:SF33">
    <property type="entry name" value="D-ALANYL-D-ALANINE CARBOXYPEPTIDASE DACB"/>
    <property type="match status" value="1"/>
</dbReference>
<dbReference type="KEGG" id="smul:SMUL_2418"/>
<keyword evidence="2 11" id="KW-0732">Signal</keyword>
<keyword evidence="5" id="KW-0573">Peptidoglycan synthesis</keyword>
<dbReference type="InterPro" id="IPR018044">
    <property type="entry name" value="Peptidase_S11"/>
</dbReference>
<dbReference type="GO" id="GO:0008360">
    <property type="term" value="P:regulation of cell shape"/>
    <property type="evidence" value="ECO:0007669"/>
    <property type="project" value="UniProtKB-KW"/>
</dbReference>
<name>A0AA86ANJ5_SULMK</name>
<dbReference type="AlphaFoldDB" id="A0AA86ANJ5"/>
<evidence type="ECO:0000256" key="11">
    <source>
        <dbReference type="SAM" id="SignalP"/>
    </source>
</evidence>
<evidence type="ECO:0000256" key="9">
    <source>
        <dbReference type="RuleBase" id="RU004016"/>
    </source>
</evidence>
<evidence type="ECO:0000256" key="4">
    <source>
        <dbReference type="ARBA" id="ARBA00022960"/>
    </source>
</evidence>
<evidence type="ECO:0000313" key="14">
    <source>
        <dbReference type="Proteomes" id="UP000019322"/>
    </source>
</evidence>
<evidence type="ECO:0000256" key="10">
    <source>
        <dbReference type="SAM" id="MobiDB-lite"/>
    </source>
</evidence>
<dbReference type="EC" id="3.4.16.4" evidence="13"/>
<accession>A0AA86ANJ5</accession>
<evidence type="ECO:0000256" key="1">
    <source>
        <dbReference type="ARBA" id="ARBA00007164"/>
    </source>
</evidence>
<organism evidence="13 14">
    <name type="scientific">Sulfurospirillum multivorans (strain DM 12446 / JCM 15788 / NBRC 109480)</name>
    <dbReference type="NCBI Taxonomy" id="1150621"/>
    <lineage>
        <taxon>Bacteria</taxon>
        <taxon>Pseudomonadati</taxon>
        <taxon>Campylobacterota</taxon>
        <taxon>Epsilonproteobacteria</taxon>
        <taxon>Campylobacterales</taxon>
        <taxon>Sulfurospirillaceae</taxon>
        <taxon>Sulfurospirillum</taxon>
    </lineage>
</organism>
<evidence type="ECO:0000256" key="5">
    <source>
        <dbReference type="ARBA" id="ARBA00022984"/>
    </source>
</evidence>
<keyword evidence="4" id="KW-0133">Cell shape</keyword>
<dbReference type="GO" id="GO:0009252">
    <property type="term" value="P:peptidoglycan biosynthetic process"/>
    <property type="evidence" value="ECO:0007669"/>
    <property type="project" value="UniProtKB-KW"/>
</dbReference>
<dbReference type="GO" id="GO:0006508">
    <property type="term" value="P:proteolysis"/>
    <property type="evidence" value="ECO:0007669"/>
    <property type="project" value="InterPro"/>
</dbReference>
<evidence type="ECO:0000256" key="7">
    <source>
        <dbReference type="PIRSR" id="PIRSR618044-1"/>
    </source>
</evidence>
<dbReference type="Gene3D" id="3.40.710.10">
    <property type="entry name" value="DD-peptidase/beta-lactamase superfamily"/>
    <property type="match status" value="1"/>
</dbReference>
<dbReference type="InterPro" id="IPR001967">
    <property type="entry name" value="Peptidase_S11_N"/>
</dbReference>
<dbReference type="Pfam" id="PF00768">
    <property type="entry name" value="Peptidase_S11"/>
    <property type="match status" value="1"/>
</dbReference>
<keyword evidence="3 13" id="KW-0378">Hydrolase</keyword>
<feature type="compositionally biased region" description="Basic residues" evidence="10">
    <location>
        <begin position="288"/>
        <end position="304"/>
    </location>
</feature>
<feature type="active site" description="Acyl-ester intermediate" evidence="7">
    <location>
        <position position="63"/>
    </location>
</feature>
<feature type="region of interest" description="Disordered" evidence="10">
    <location>
        <begin position="276"/>
        <end position="304"/>
    </location>
</feature>
<evidence type="ECO:0000256" key="8">
    <source>
        <dbReference type="PIRSR" id="PIRSR618044-2"/>
    </source>
</evidence>
<dbReference type="InterPro" id="IPR012338">
    <property type="entry name" value="Beta-lactam/transpept-like"/>
</dbReference>
<dbReference type="EMBL" id="CP007201">
    <property type="protein sequence ID" value="AHJ13664.1"/>
    <property type="molecule type" value="Genomic_DNA"/>
</dbReference>
<dbReference type="GO" id="GO:0009002">
    <property type="term" value="F:serine-type D-Ala-D-Ala carboxypeptidase activity"/>
    <property type="evidence" value="ECO:0007669"/>
    <property type="project" value="UniProtKB-EC"/>
</dbReference>
<feature type="domain" description="Peptidase S11 D-alanyl-D-alanine carboxypeptidase A N-terminal" evidence="12">
    <location>
        <begin position="34"/>
        <end position="255"/>
    </location>
</feature>